<dbReference type="EMBL" id="VSRR010083785">
    <property type="protein sequence ID" value="MPC90258.1"/>
    <property type="molecule type" value="Genomic_DNA"/>
</dbReference>
<evidence type="ECO:0000313" key="1">
    <source>
        <dbReference type="EMBL" id="MPC90258.1"/>
    </source>
</evidence>
<protein>
    <submittedName>
        <fullName evidence="1">Uncharacterized protein</fullName>
    </submittedName>
</protein>
<name>A0A5B7JBD3_PORTR</name>
<gene>
    <name evidence="1" type="ORF">E2C01_085234</name>
</gene>
<comment type="caution">
    <text evidence="1">The sequence shown here is derived from an EMBL/GenBank/DDBJ whole genome shotgun (WGS) entry which is preliminary data.</text>
</comment>
<reference evidence="1 2" key="1">
    <citation type="submission" date="2019-05" db="EMBL/GenBank/DDBJ databases">
        <title>Another draft genome of Portunus trituberculatus and its Hox gene families provides insights of decapod evolution.</title>
        <authorList>
            <person name="Jeong J.-H."/>
            <person name="Song I."/>
            <person name="Kim S."/>
            <person name="Choi T."/>
            <person name="Kim D."/>
            <person name="Ryu S."/>
            <person name="Kim W."/>
        </authorList>
    </citation>
    <scope>NUCLEOTIDE SEQUENCE [LARGE SCALE GENOMIC DNA]</scope>
    <source>
        <tissue evidence="1">Muscle</tissue>
    </source>
</reference>
<sequence>MAPAISSLKDTRTSIEASKCFPQPTIISQSTAKHYWIPLPPIRIRTDIIYLLLHTIQSRDSHVRQHLFDSKVSSQLVYSHLLLCEAMRC</sequence>
<evidence type="ECO:0000313" key="2">
    <source>
        <dbReference type="Proteomes" id="UP000324222"/>
    </source>
</evidence>
<keyword evidence="2" id="KW-1185">Reference proteome</keyword>
<dbReference type="Proteomes" id="UP000324222">
    <property type="component" value="Unassembled WGS sequence"/>
</dbReference>
<organism evidence="1 2">
    <name type="scientific">Portunus trituberculatus</name>
    <name type="common">Swimming crab</name>
    <name type="synonym">Neptunus trituberculatus</name>
    <dbReference type="NCBI Taxonomy" id="210409"/>
    <lineage>
        <taxon>Eukaryota</taxon>
        <taxon>Metazoa</taxon>
        <taxon>Ecdysozoa</taxon>
        <taxon>Arthropoda</taxon>
        <taxon>Crustacea</taxon>
        <taxon>Multicrustacea</taxon>
        <taxon>Malacostraca</taxon>
        <taxon>Eumalacostraca</taxon>
        <taxon>Eucarida</taxon>
        <taxon>Decapoda</taxon>
        <taxon>Pleocyemata</taxon>
        <taxon>Brachyura</taxon>
        <taxon>Eubrachyura</taxon>
        <taxon>Portunoidea</taxon>
        <taxon>Portunidae</taxon>
        <taxon>Portuninae</taxon>
        <taxon>Portunus</taxon>
    </lineage>
</organism>
<proteinExistence type="predicted"/>
<accession>A0A5B7JBD3</accession>
<dbReference type="AlphaFoldDB" id="A0A5B7JBD3"/>